<dbReference type="InterPro" id="IPR036322">
    <property type="entry name" value="WD40_repeat_dom_sf"/>
</dbReference>
<comment type="similarity">
    <text evidence="1">Belongs to the VPS8 family.</text>
</comment>
<proteinExistence type="inferred from homology"/>
<dbReference type="InterPro" id="IPR015943">
    <property type="entry name" value="WD40/YVTN_repeat-like_dom_sf"/>
</dbReference>
<gene>
    <name evidence="4" type="ORF">NP493_140g01014</name>
</gene>
<evidence type="ECO:0000313" key="5">
    <source>
        <dbReference type="Proteomes" id="UP001209878"/>
    </source>
</evidence>
<reference evidence="4" key="1">
    <citation type="journal article" date="2023" name="Mol. Biol. Evol.">
        <title>Third-Generation Sequencing Reveals the Adaptive Role of the Epigenome in Three Deep-Sea Polychaetes.</title>
        <authorList>
            <person name="Perez M."/>
            <person name="Aroh O."/>
            <person name="Sun Y."/>
            <person name="Lan Y."/>
            <person name="Juniper S.K."/>
            <person name="Young C.R."/>
            <person name="Angers B."/>
            <person name="Qian P.Y."/>
        </authorList>
    </citation>
    <scope>NUCLEOTIDE SEQUENCE</scope>
    <source>
        <strain evidence="4">R07B-5</strain>
    </source>
</reference>
<sequence>MQPDEDSLAPDDSVLPPLLQGDKADCASICSMESTLSIDLSRQRSKRGIRYAGHGSVLRQVVLRSISAQITSAAERVDAGKPTALCVSSLVAVGSSHGLVLIFDSSQVMKWCLESKREDFGAVSAMCFNRDSTRLLVGFANGQITMWDLNNGKLLRTITDVHPPGTAILHVKFTDDLTLAVCSDSGGSVYELEFKRLMGVRSCESKCLFSGSRGEVCVIEPLHVYHMPDDNPLKDVVILAMCSLSKVLLVTVKPELSVIFVHPLKGDPATLPLVAWQFVVIEEPGQKRTIQPVLAFARDQTIFFYQVGCEGPYDITCFRLQKTEVAYKLLALTWLNSRTMVAVDTSERAHVIDVRSSEELEVIDLSDIQLVFGSSFYKSLSTGGNVSQALAYAGKRACYYSLVLHMNQLVLLGTHSVQVLTLRKWTERVDLLARQGKYQEALALALSFYEGRAKAVVGLIGGPERRMDIVAQKIESLLDTYVTAAMTSLCPTQGKVEELEAHYRAVVPICVDCCLRIRKLDMLFGWIYDKFCSDAIARVTFLESLEPYILSDQLTYIAPSVMKDFVEHHQQRELLQTVEQCIVHLDITSLDIHQVCILIYNKLICFFQHAMYISFQIGMCSGIRVMWCLYTIKYYIYILCI</sequence>
<keyword evidence="5" id="KW-1185">Reference proteome</keyword>
<protein>
    <recommendedName>
        <fullName evidence="3">Vacuolar protein sorting-associated protein 8 central domain-containing protein</fullName>
    </recommendedName>
</protein>
<dbReference type="GO" id="GO:0005770">
    <property type="term" value="C:late endosome"/>
    <property type="evidence" value="ECO:0007669"/>
    <property type="project" value="TreeGrafter"/>
</dbReference>
<evidence type="ECO:0000313" key="4">
    <source>
        <dbReference type="EMBL" id="KAK2188197.1"/>
    </source>
</evidence>
<dbReference type="GO" id="GO:0030897">
    <property type="term" value="C:HOPS complex"/>
    <property type="evidence" value="ECO:0007669"/>
    <property type="project" value="TreeGrafter"/>
</dbReference>
<feature type="domain" description="Vacuolar protein sorting-associated protein 8 central" evidence="3">
    <location>
        <begin position="541"/>
        <end position="599"/>
    </location>
</feature>
<feature type="repeat" description="WD" evidence="2">
    <location>
        <begin position="116"/>
        <end position="157"/>
    </location>
</feature>
<dbReference type="Pfam" id="PF23410">
    <property type="entry name" value="Beta-prop_VPS8"/>
    <property type="match status" value="1"/>
</dbReference>
<evidence type="ECO:0000259" key="3">
    <source>
        <dbReference type="Pfam" id="PF12816"/>
    </source>
</evidence>
<keyword evidence="2" id="KW-0853">WD repeat</keyword>
<evidence type="ECO:0000256" key="2">
    <source>
        <dbReference type="PROSITE-ProRule" id="PRU00221"/>
    </source>
</evidence>
<dbReference type="AlphaFoldDB" id="A0AAD9P4W3"/>
<dbReference type="Gene3D" id="2.130.10.10">
    <property type="entry name" value="YVTN repeat-like/Quinoprotein amine dehydrogenase"/>
    <property type="match status" value="1"/>
</dbReference>
<name>A0AAD9P4W3_RIDPI</name>
<dbReference type="SMART" id="SM00320">
    <property type="entry name" value="WD40"/>
    <property type="match status" value="2"/>
</dbReference>
<dbReference type="PANTHER" id="PTHR12616:SF8">
    <property type="entry name" value="VACUOLAR PROTEIN SORTING-ASSOCIATED PROTEIN 8 HOMOLOG"/>
    <property type="match status" value="1"/>
</dbReference>
<dbReference type="PANTHER" id="PTHR12616">
    <property type="entry name" value="VACUOLAR PROTEIN SORTING VPS41"/>
    <property type="match status" value="1"/>
</dbReference>
<dbReference type="InterPro" id="IPR045111">
    <property type="entry name" value="Vps41/Vps8"/>
</dbReference>
<dbReference type="GO" id="GO:0006623">
    <property type="term" value="P:protein targeting to vacuole"/>
    <property type="evidence" value="ECO:0007669"/>
    <property type="project" value="InterPro"/>
</dbReference>
<comment type="caution">
    <text evidence="4">The sequence shown here is derived from an EMBL/GenBank/DDBJ whole genome shotgun (WGS) entry which is preliminary data.</text>
</comment>
<dbReference type="GO" id="GO:0034058">
    <property type="term" value="P:endosomal vesicle fusion"/>
    <property type="evidence" value="ECO:0007669"/>
    <property type="project" value="TreeGrafter"/>
</dbReference>
<evidence type="ECO:0000256" key="1">
    <source>
        <dbReference type="ARBA" id="ARBA00009422"/>
    </source>
</evidence>
<dbReference type="PROSITE" id="PS50082">
    <property type="entry name" value="WD_REPEATS_2"/>
    <property type="match status" value="1"/>
</dbReference>
<accession>A0AAD9P4W3</accession>
<dbReference type="SUPFAM" id="SSF50978">
    <property type="entry name" value="WD40 repeat-like"/>
    <property type="match status" value="1"/>
</dbReference>
<dbReference type="InterPro" id="IPR001680">
    <property type="entry name" value="WD40_rpt"/>
</dbReference>
<dbReference type="Pfam" id="PF12816">
    <property type="entry name" value="TPR_Vps8"/>
    <property type="match status" value="1"/>
</dbReference>
<organism evidence="4 5">
    <name type="scientific">Ridgeia piscesae</name>
    <name type="common">Tubeworm</name>
    <dbReference type="NCBI Taxonomy" id="27915"/>
    <lineage>
        <taxon>Eukaryota</taxon>
        <taxon>Metazoa</taxon>
        <taxon>Spiralia</taxon>
        <taxon>Lophotrochozoa</taxon>
        <taxon>Annelida</taxon>
        <taxon>Polychaeta</taxon>
        <taxon>Sedentaria</taxon>
        <taxon>Canalipalpata</taxon>
        <taxon>Sabellida</taxon>
        <taxon>Siboglinidae</taxon>
        <taxon>Ridgeia</taxon>
    </lineage>
</organism>
<dbReference type="EMBL" id="JAODUO010000140">
    <property type="protein sequence ID" value="KAK2188197.1"/>
    <property type="molecule type" value="Genomic_DNA"/>
</dbReference>
<dbReference type="InterPro" id="IPR025941">
    <property type="entry name" value="Vps8_central_dom"/>
</dbReference>
<dbReference type="Proteomes" id="UP001209878">
    <property type="component" value="Unassembled WGS sequence"/>
</dbReference>